<dbReference type="AlphaFoldDB" id="A0A7I8X625"/>
<name>A0A7I8X625_BURXY</name>
<dbReference type="Proteomes" id="UP000582659">
    <property type="component" value="Unassembled WGS sequence"/>
</dbReference>
<protein>
    <submittedName>
        <fullName evidence="1">(pine wood nematode) hypothetical protein</fullName>
    </submittedName>
</protein>
<proteinExistence type="predicted"/>
<dbReference type="EMBL" id="CAJFCV020000005">
    <property type="protein sequence ID" value="CAG9122745.1"/>
    <property type="molecule type" value="Genomic_DNA"/>
</dbReference>
<dbReference type="EMBL" id="CAJFDI010000005">
    <property type="protein sequence ID" value="CAD5231511.1"/>
    <property type="molecule type" value="Genomic_DNA"/>
</dbReference>
<evidence type="ECO:0000313" key="2">
    <source>
        <dbReference type="Proteomes" id="UP000659654"/>
    </source>
</evidence>
<gene>
    <name evidence="1" type="ORF">BXYJ_LOCUS11607</name>
</gene>
<organism evidence="1 2">
    <name type="scientific">Bursaphelenchus xylophilus</name>
    <name type="common">Pinewood nematode worm</name>
    <name type="synonym">Aphelenchoides xylophilus</name>
    <dbReference type="NCBI Taxonomy" id="6326"/>
    <lineage>
        <taxon>Eukaryota</taxon>
        <taxon>Metazoa</taxon>
        <taxon>Ecdysozoa</taxon>
        <taxon>Nematoda</taxon>
        <taxon>Chromadorea</taxon>
        <taxon>Rhabditida</taxon>
        <taxon>Tylenchina</taxon>
        <taxon>Tylenchomorpha</taxon>
        <taxon>Aphelenchoidea</taxon>
        <taxon>Aphelenchoididae</taxon>
        <taxon>Bursaphelenchus</taxon>
    </lineage>
</organism>
<sequence>MTPGKPASIPYGIGGPTRSMPPRLACHLDRLFARMSRAWVGLVHRSQTLILPVPFPLDSNKSSPFCWPHRPEIHTQA</sequence>
<keyword evidence="2" id="KW-1185">Reference proteome</keyword>
<comment type="caution">
    <text evidence="1">The sequence shown here is derived from an EMBL/GenBank/DDBJ whole genome shotgun (WGS) entry which is preliminary data.</text>
</comment>
<evidence type="ECO:0000313" key="1">
    <source>
        <dbReference type="EMBL" id="CAD5231511.1"/>
    </source>
</evidence>
<dbReference type="Proteomes" id="UP000659654">
    <property type="component" value="Unassembled WGS sequence"/>
</dbReference>
<accession>A0A7I8X625</accession>
<reference evidence="1" key="1">
    <citation type="submission" date="2020-09" db="EMBL/GenBank/DDBJ databases">
        <authorList>
            <person name="Kikuchi T."/>
        </authorList>
    </citation>
    <scope>NUCLEOTIDE SEQUENCE</scope>
    <source>
        <strain evidence="1">Ka4C1</strain>
    </source>
</reference>